<dbReference type="GO" id="GO:0012505">
    <property type="term" value="C:endomembrane system"/>
    <property type="evidence" value="ECO:0007669"/>
    <property type="project" value="UniProtKB-SubCell"/>
</dbReference>
<reference evidence="6 7" key="2">
    <citation type="submission" date="2020-03" db="EMBL/GenBank/DDBJ databases">
        <title>Kangsaoukella pontilimi gen. nov., sp. nov., a new member of the family Rhodobacteraceae isolated from a tidal mudflat.</title>
        <authorList>
            <person name="Kim I.S."/>
        </authorList>
    </citation>
    <scope>NUCLEOTIDE SEQUENCE [LARGE SCALE GENOMIC DNA]</scope>
    <source>
        <strain evidence="6 7">GH1-50</strain>
    </source>
</reference>
<dbReference type="Gene3D" id="1.20.120.1630">
    <property type="match status" value="1"/>
</dbReference>
<protein>
    <submittedName>
        <fullName evidence="6">Isoprenylcysteine carboxylmethyltransferase family protein</fullName>
    </submittedName>
</protein>
<dbReference type="Proteomes" id="UP000480350">
    <property type="component" value="Unassembled WGS sequence"/>
</dbReference>
<comment type="subcellular location">
    <subcellularLocation>
        <location evidence="1">Endomembrane system</location>
        <topology evidence="1">Multi-pass membrane protein</topology>
    </subcellularLocation>
</comment>
<dbReference type="PANTHER" id="PTHR43847">
    <property type="entry name" value="BLL3993 PROTEIN"/>
    <property type="match status" value="1"/>
</dbReference>
<dbReference type="AlphaFoldDB" id="A0A7C9MEZ9"/>
<gene>
    <name evidence="6" type="ORF">GQ651_15090</name>
</gene>
<keyword evidence="4 5" id="KW-0472">Membrane</keyword>
<dbReference type="RefSeq" id="WP_160765024.1">
    <property type="nucleotide sequence ID" value="NZ_WUPT01000002.1"/>
</dbReference>
<keyword evidence="6" id="KW-0489">Methyltransferase</keyword>
<evidence type="ECO:0000313" key="6">
    <source>
        <dbReference type="EMBL" id="MXQ09171.1"/>
    </source>
</evidence>
<organism evidence="6 7">
    <name type="scientific">Kangsaoukella pontilimi</name>
    <dbReference type="NCBI Taxonomy" id="2691042"/>
    <lineage>
        <taxon>Bacteria</taxon>
        <taxon>Pseudomonadati</taxon>
        <taxon>Pseudomonadota</taxon>
        <taxon>Alphaproteobacteria</taxon>
        <taxon>Rhodobacterales</taxon>
        <taxon>Paracoccaceae</taxon>
        <taxon>Kangsaoukella</taxon>
    </lineage>
</organism>
<dbReference type="PANTHER" id="PTHR43847:SF1">
    <property type="entry name" value="BLL3993 PROTEIN"/>
    <property type="match status" value="1"/>
</dbReference>
<keyword evidence="3 5" id="KW-1133">Transmembrane helix</keyword>
<evidence type="ECO:0000256" key="4">
    <source>
        <dbReference type="ARBA" id="ARBA00023136"/>
    </source>
</evidence>
<dbReference type="GO" id="GO:0008168">
    <property type="term" value="F:methyltransferase activity"/>
    <property type="evidence" value="ECO:0007669"/>
    <property type="project" value="UniProtKB-KW"/>
</dbReference>
<keyword evidence="7" id="KW-1185">Reference proteome</keyword>
<feature type="transmembrane region" description="Helical" evidence="5">
    <location>
        <begin position="12"/>
        <end position="33"/>
    </location>
</feature>
<evidence type="ECO:0000256" key="2">
    <source>
        <dbReference type="ARBA" id="ARBA00022692"/>
    </source>
</evidence>
<sequence>MTAPSAAHENPWKISDVVIFPLIALGLTLEWFLPTSFGGPRTLTLVAGLLIVGAGFGLITWSKRTLDASEQPSLPGAPTTELVTGGPFARSRNPNYLGAIVAILGGALAFDALWLIGAAFFAALVLDRWMIRPEETYLAETFGKTYADYAGRVRRWF</sequence>
<dbReference type="InterPro" id="IPR007318">
    <property type="entry name" value="Phopholipid_MeTrfase"/>
</dbReference>
<evidence type="ECO:0000256" key="1">
    <source>
        <dbReference type="ARBA" id="ARBA00004127"/>
    </source>
</evidence>
<comment type="caution">
    <text evidence="6">The sequence shown here is derived from an EMBL/GenBank/DDBJ whole genome shotgun (WGS) entry which is preliminary data.</text>
</comment>
<accession>A0A7C9MEZ9</accession>
<reference evidence="6 7" key="1">
    <citation type="submission" date="2019-12" db="EMBL/GenBank/DDBJ databases">
        <authorList>
            <person name="Lee S.D."/>
        </authorList>
    </citation>
    <scope>NUCLEOTIDE SEQUENCE [LARGE SCALE GENOMIC DNA]</scope>
    <source>
        <strain evidence="6 7">GH1-50</strain>
    </source>
</reference>
<dbReference type="GO" id="GO:0032259">
    <property type="term" value="P:methylation"/>
    <property type="evidence" value="ECO:0007669"/>
    <property type="project" value="UniProtKB-KW"/>
</dbReference>
<dbReference type="EMBL" id="WUPT01000002">
    <property type="protein sequence ID" value="MXQ09171.1"/>
    <property type="molecule type" value="Genomic_DNA"/>
</dbReference>
<dbReference type="InterPro" id="IPR052527">
    <property type="entry name" value="Metal_cation-efflux_comp"/>
</dbReference>
<keyword evidence="2 5" id="KW-0812">Transmembrane</keyword>
<name>A0A7C9MEZ9_9RHOB</name>
<evidence type="ECO:0000256" key="3">
    <source>
        <dbReference type="ARBA" id="ARBA00022989"/>
    </source>
</evidence>
<evidence type="ECO:0000313" key="7">
    <source>
        <dbReference type="Proteomes" id="UP000480350"/>
    </source>
</evidence>
<evidence type="ECO:0000256" key="5">
    <source>
        <dbReference type="SAM" id="Phobius"/>
    </source>
</evidence>
<dbReference type="PROSITE" id="PS50244">
    <property type="entry name" value="S5A_REDUCTASE"/>
    <property type="match status" value="1"/>
</dbReference>
<feature type="transmembrane region" description="Helical" evidence="5">
    <location>
        <begin position="96"/>
        <end position="126"/>
    </location>
</feature>
<dbReference type="Pfam" id="PF04191">
    <property type="entry name" value="PEMT"/>
    <property type="match status" value="1"/>
</dbReference>
<keyword evidence="6" id="KW-0808">Transferase</keyword>
<feature type="transmembrane region" description="Helical" evidence="5">
    <location>
        <begin position="45"/>
        <end position="62"/>
    </location>
</feature>
<proteinExistence type="predicted"/>